<reference evidence="4" key="2">
    <citation type="submission" date="2021-04" db="EMBL/GenBank/DDBJ databases">
        <authorList>
            <person name="Gilroy R."/>
        </authorList>
    </citation>
    <scope>NUCLEOTIDE SEQUENCE</scope>
    <source>
        <strain evidence="4">ChiHjej12B11-24981</strain>
    </source>
</reference>
<evidence type="ECO:0000313" key="5">
    <source>
        <dbReference type="Proteomes" id="UP000824023"/>
    </source>
</evidence>
<dbReference type="SUPFAM" id="SSF58113">
    <property type="entry name" value="Apolipoprotein A-I"/>
    <property type="match status" value="1"/>
</dbReference>
<dbReference type="InterPro" id="IPR046695">
    <property type="entry name" value="DUF6565"/>
</dbReference>
<feature type="compositionally biased region" description="Low complexity" evidence="1">
    <location>
        <begin position="107"/>
        <end position="118"/>
    </location>
</feature>
<feature type="chain" id="PRO_5039147314" description="DUF6565 domain-containing protein" evidence="2">
    <location>
        <begin position="20"/>
        <end position="129"/>
    </location>
</feature>
<dbReference type="Proteomes" id="UP000824023">
    <property type="component" value="Unassembled WGS sequence"/>
</dbReference>
<evidence type="ECO:0000313" key="4">
    <source>
        <dbReference type="EMBL" id="HIZ01485.1"/>
    </source>
</evidence>
<evidence type="ECO:0000259" key="3">
    <source>
        <dbReference type="Pfam" id="PF20203"/>
    </source>
</evidence>
<name>A0A9D2A8F3_9BACE</name>
<feature type="compositionally biased region" description="Acidic residues" evidence="1">
    <location>
        <begin position="119"/>
        <end position="129"/>
    </location>
</feature>
<comment type="caution">
    <text evidence="4">The sequence shown here is derived from an EMBL/GenBank/DDBJ whole genome shotgun (WGS) entry which is preliminary data.</text>
</comment>
<proteinExistence type="predicted"/>
<keyword evidence="2" id="KW-0732">Signal</keyword>
<dbReference type="AlphaFoldDB" id="A0A9D2A8F3"/>
<sequence length="129" mass="14229">MKKTILGALLAAASLLCLGGCGQQSRVDELKDFVEKVQKEGSDYTEEQWKEVNDEFSKLLDKLNNYKDLSPEEVKEIAKYQAEYATAAFKEHAGKFMQEADKTLEQAGGALEGALEGLTGDDETEESDD</sequence>
<feature type="region of interest" description="Disordered" evidence="1">
    <location>
        <begin position="107"/>
        <end position="129"/>
    </location>
</feature>
<protein>
    <recommendedName>
        <fullName evidence="3">DUF6565 domain-containing protein</fullName>
    </recommendedName>
</protein>
<feature type="signal peptide" evidence="2">
    <location>
        <begin position="1"/>
        <end position="19"/>
    </location>
</feature>
<accession>A0A9D2A8F3</accession>
<evidence type="ECO:0000256" key="2">
    <source>
        <dbReference type="SAM" id="SignalP"/>
    </source>
</evidence>
<dbReference type="Pfam" id="PF20203">
    <property type="entry name" value="DUF6565"/>
    <property type="match status" value="1"/>
</dbReference>
<feature type="domain" description="DUF6565" evidence="3">
    <location>
        <begin position="37"/>
        <end position="118"/>
    </location>
</feature>
<evidence type="ECO:0000256" key="1">
    <source>
        <dbReference type="SAM" id="MobiDB-lite"/>
    </source>
</evidence>
<organism evidence="4 5">
    <name type="scientific">Candidatus Bacteroides merdipullorum</name>
    <dbReference type="NCBI Taxonomy" id="2838474"/>
    <lineage>
        <taxon>Bacteria</taxon>
        <taxon>Pseudomonadati</taxon>
        <taxon>Bacteroidota</taxon>
        <taxon>Bacteroidia</taxon>
        <taxon>Bacteroidales</taxon>
        <taxon>Bacteroidaceae</taxon>
        <taxon>Bacteroides</taxon>
    </lineage>
</organism>
<dbReference type="EMBL" id="DXCK01000062">
    <property type="protein sequence ID" value="HIZ01485.1"/>
    <property type="molecule type" value="Genomic_DNA"/>
</dbReference>
<gene>
    <name evidence="4" type="ORF">H9819_04420</name>
</gene>
<reference evidence="4" key="1">
    <citation type="journal article" date="2021" name="PeerJ">
        <title>Extensive microbial diversity within the chicken gut microbiome revealed by metagenomics and culture.</title>
        <authorList>
            <person name="Gilroy R."/>
            <person name="Ravi A."/>
            <person name="Getino M."/>
            <person name="Pursley I."/>
            <person name="Horton D.L."/>
            <person name="Alikhan N.F."/>
            <person name="Baker D."/>
            <person name="Gharbi K."/>
            <person name="Hall N."/>
            <person name="Watson M."/>
            <person name="Adriaenssens E.M."/>
            <person name="Foster-Nyarko E."/>
            <person name="Jarju S."/>
            <person name="Secka A."/>
            <person name="Antonio M."/>
            <person name="Oren A."/>
            <person name="Chaudhuri R.R."/>
            <person name="La Ragione R."/>
            <person name="Hildebrand F."/>
            <person name="Pallen M.J."/>
        </authorList>
    </citation>
    <scope>NUCLEOTIDE SEQUENCE</scope>
    <source>
        <strain evidence="4">ChiHjej12B11-24981</strain>
    </source>
</reference>